<keyword evidence="1" id="KW-0378">Hydrolase</keyword>
<organism evidence="3">
    <name type="scientific">marine sediment metagenome</name>
    <dbReference type="NCBI Taxonomy" id="412755"/>
    <lineage>
        <taxon>unclassified sequences</taxon>
        <taxon>metagenomes</taxon>
        <taxon>ecological metagenomes</taxon>
    </lineage>
</organism>
<proteinExistence type="predicted"/>
<evidence type="ECO:0000259" key="2">
    <source>
        <dbReference type="Pfam" id="PF12146"/>
    </source>
</evidence>
<dbReference type="Gene3D" id="3.40.50.1820">
    <property type="entry name" value="alpha/beta hydrolase"/>
    <property type="match status" value="1"/>
</dbReference>
<feature type="domain" description="Serine aminopeptidase S33" evidence="2">
    <location>
        <begin position="1"/>
        <end position="116"/>
    </location>
</feature>
<dbReference type="PANTHER" id="PTHR22946:SF9">
    <property type="entry name" value="POLYKETIDE TRANSFERASE AF380"/>
    <property type="match status" value="1"/>
</dbReference>
<name>X1GCR2_9ZZZZ</name>
<dbReference type="GO" id="GO:0016788">
    <property type="term" value="F:hydrolase activity, acting on ester bonds"/>
    <property type="evidence" value="ECO:0007669"/>
    <property type="project" value="UniProtKB-ARBA"/>
</dbReference>
<protein>
    <recommendedName>
        <fullName evidence="2">Serine aminopeptidase S33 domain-containing protein</fullName>
    </recommendedName>
</protein>
<reference evidence="3" key="1">
    <citation type="journal article" date="2014" name="Front. Microbiol.">
        <title>High frequency of phylogenetically diverse reductive dehalogenase-homologous genes in deep subseafloor sedimentary metagenomes.</title>
        <authorList>
            <person name="Kawai M."/>
            <person name="Futagami T."/>
            <person name="Toyoda A."/>
            <person name="Takaki Y."/>
            <person name="Nishi S."/>
            <person name="Hori S."/>
            <person name="Arai W."/>
            <person name="Tsubouchi T."/>
            <person name="Morono Y."/>
            <person name="Uchiyama I."/>
            <person name="Ito T."/>
            <person name="Fujiyama A."/>
            <person name="Inagaki F."/>
            <person name="Takami H."/>
        </authorList>
    </citation>
    <scope>NUCLEOTIDE SEQUENCE</scope>
    <source>
        <strain evidence="3">Expedition CK06-06</strain>
    </source>
</reference>
<dbReference type="SUPFAM" id="SSF53474">
    <property type="entry name" value="alpha/beta-Hydrolases"/>
    <property type="match status" value="1"/>
</dbReference>
<dbReference type="PANTHER" id="PTHR22946">
    <property type="entry name" value="DIENELACTONE HYDROLASE DOMAIN-CONTAINING PROTEIN-RELATED"/>
    <property type="match status" value="1"/>
</dbReference>
<gene>
    <name evidence="3" type="ORF">S03H2_36319</name>
</gene>
<evidence type="ECO:0000313" key="3">
    <source>
        <dbReference type="EMBL" id="GAH54982.1"/>
    </source>
</evidence>
<dbReference type="Pfam" id="PF12146">
    <property type="entry name" value="Hydrolase_4"/>
    <property type="match status" value="1"/>
</dbReference>
<accession>X1GCR2</accession>
<dbReference type="InterPro" id="IPR050261">
    <property type="entry name" value="FrsA_esterase"/>
</dbReference>
<dbReference type="InterPro" id="IPR022742">
    <property type="entry name" value="Hydrolase_4"/>
</dbReference>
<feature type="non-terminal residue" evidence="3">
    <location>
        <position position="1"/>
    </location>
</feature>
<evidence type="ECO:0000256" key="1">
    <source>
        <dbReference type="ARBA" id="ARBA00022801"/>
    </source>
</evidence>
<dbReference type="AlphaFoldDB" id="X1GCR2"/>
<dbReference type="InterPro" id="IPR029058">
    <property type="entry name" value="AB_hydrolase_fold"/>
</dbReference>
<dbReference type="EMBL" id="BARU01022279">
    <property type="protein sequence ID" value="GAH54982.1"/>
    <property type="molecule type" value="Genomic_DNA"/>
</dbReference>
<comment type="caution">
    <text evidence="3">The sequence shown here is derived from an EMBL/GenBank/DDBJ whole genome shotgun (WGS) entry which is preliminary data.</text>
</comment>
<sequence>HGFSDTKETLEYFYYPLAYQGYVVLAYDARGTGKSKKAGKRSNFLKRIEDFKKIIEWVKNQEEFSIMKISCVGFSIGAITVLSGGFLDRNIEKIVAISSMSHYKQNIPKYNPIIRLSYFLKGVNLFPNDEENKMLSPYLLIQNAKKELTLEEWKILSKKVMLIHCINDRVIKFKNFKENKMILESPEKNVLILKKGGHSQKKNESVLVGATLKFLNS</sequence>